<evidence type="ECO:0000256" key="1">
    <source>
        <dbReference type="ARBA" id="ARBA00004852"/>
    </source>
</evidence>
<dbReference type="SUPFAM" id="SSF53671">
    <property type="entry name" value="Aspartate/ornithine carbamoyltransferase"/>
    <property type="match status" value="1"/>
</dbReference>
<dbReference type="PANTHER" id="PTHR45753">
    <property type="entry name" value="ORNITHINE CARBAMOYLTRANSFERASE, MITOCHONDRIAL"/>
    <property type="match status" value="1"/>
</dbReference>
<keyword evidence="5" id="KW-0665">Pyrimidine biosynthesis</keyword>
<feature type="domain" description="Aspartate/ornithine carbamoyltransferase Asp/Orn-binding" evidence="10">
    <location>
        <begin position="150"/>
        <end position="296"/>
    </location>
</feature>
<dbReference type="PRINTS" id="PR00100">
    <property type="entry name" value="AOTCASE"/>
</dbReference>
<dbReference type="InterPro" id="IPR006130">
    <property type="entry name" value="Asp/Orn_carbamoylTrfase"/>
</dbReference>
<keyword evidence="13" id="KW-1185">Reference proteome</keyword>
<dbReference type="GO" id="GO:0004070">
    <property type="term" value="F:aspartate carbamoyltransferase activity"/>
    <property type="evidence" value="ECO:0007669"/>
    <property type="project" value="UniProtKB-EC"/>
</dbReference>
<dbReference type="Gene3D" id="3.40.50.1370">
    <property type="entry name" value="Aspartate/ornithine carbamoyltransferase"/>
    <property type="match status" value="2"/>
</dbReference>
<dbReference type="NCBIfam" id="NF002032">
    <property type="entry name" value="PRK00856.1"/>
    <property type="match status" value="1"/>
</dbReference>
<accession>A0ABV5BHJ5</accession>
<evidence type="ECO:0000256" key="2">
    <source>
        <dbReference type="ARBA" id="ARBA00008896"/>
    </source>
</evidence>
<sequence length="309" mass="34663">MKHLISSEQFTAELLHELFVLADQMKSHPRDFDDILKHKVVATLFYEPSTRTRLSFESAVQRLGAKLISTENAREMSSAIKGENIMDSIRVVQGYCDAIILRHYENDAALKATEVARVPVINAGGGTGEHPTQALLDLYTIHSFKGKIAGSKVAVLGDLKNGRTIHSLLKGLALYSDIEVFGLSRKGLELPDEYIHYLNERGITYHALSSLEDIPASVDMLYHTRTQTERMNGEQAGSGEIIIDQAAMNRFSDQSLLMHPLPRNQEITPEVDSDPRAIYFKQSENGLFIRMALLYSLLTDEGKKMREEE</sequence>
<dbReference type="NCBIfam" id="TIGR00670">
    <property type="entry name" value="asp_carb_tr"/>
    <property type="match status" value="1"/>
</dbReference>
<evidence type="ECO:0000256" key="3">
    <source>
        <dbReference type="ARBA" id="ARBA00013008"/>
    </source>
</evidence>
<organism evidence="12 13">
    <name type="scientific">Paenibacillus terreus</name>
    <dbReference type="NCBI Taxonomy" id="1387834"/>
    <lineage>
        <taxon>Bacteria</taxon>
        <taxon>Bacillati</taxon>
        <taxon>Bacillota</taxon>
        <taxon>Bacilli</taxon>
        <taxon>Bacillales</taxon>
        <taxon>Paenibacillaceae</taxon>
        <taxon>Paenibacillus</taxon>
    </lineage>
</organism>
<comment type="similarity">
    <text evidence="2">Belongs to the aspartate/ornithine carbamoyltransferase superfamily. ATCase family.</text>
</comment>
<dbReference type="InterPro" id="IPR006131">
    <property type="entry name" value="Asp_carbamoyltransf_Asp/Orn-bd"/>
</dbReference>
<dbReference type="Pfam" id="PF02729">
    <property type="entry name" value="OTCace_N"/>
    <property type="match status" value="1"/>
</dbReference>
<evidence type="ECO:0000256" key="4">
    <source>
        <dbReference type="ARBA" id="ARBA00022679"/>
    </source>
</evidence>
<dbReference type="InterPro" id="IPR002082">
    <property type="entry name" value="Asp_carbamoyltransf"/>
</dbReference>
<evidence type="ECO:0000313" key="13">
    <source>
        <dbReference type="Proteomes" id="UP001580407"/>
    </source>
</evidence>
<comment type="catalytic activity">
    <reaction evidence="7">
        <text>carbamoyl phosphate + L-aspartate = N-carbamoyl-L-aspartate + phosphate + H(+)</text>
        <dbReference type="Rhea" id="RHEA:20013"/>
        <dbReference type="ChEBI" id="CHEBI:15378"/>
        <dbReference type="ChEBI" id="CHEBI:29991"/>
        <dbReference type="ChEBI" id="CHEBI:32814"/>
        <dbReference type="ChEBI" id="CHEBI:43474"/>
        <dbReference type="ChEBI" id="CHEBI:58228"/>
        <dbReference type="EC" id="2.1.3.2"/>
    </reaction>
</comment>
<protein>
    <recommendedName>
        <fullName evidence="3 8">Aspartate carbamoyltransferase</fullName>
        <ecNumber evidence="3 8">2.1.3.2</ecNumber>
    </recommendedName>
</protein>
<gene>
    <name evidence="12" type="primary">pyrB</name>
    <name evidence="12" type="ORF">ACE3NQ_30215</name>
</gene>
<dbReference type="InterPro" id="IPR006132">
    <property type="entry name" value="Asp/Orn_carbamoyltranf_P-bd"/>
</dbReference>
<evidence type="ECO:0000256" key="8">
    <source>
        <dbReference type="NCBIfam" id="TIGR00670"/>
    </source>
</evidence>
<feature type="domain" description="Aspartate/ornithine carbamoyltransferase carbamoyl-P binding" evidence="11">
    <location>
        <begin position="2"/>
        <end position="142"/>
    </location>
</feature>
<evidence type="ECO:0000256" key="6">
    <source>
        <dbReference type="ARBA" id="ARBA00043884"/>
    </source>
</evidence>
<proteinExistence type="inferred from homology"/>
<dbReference type="InterPro" id="IPR036901">
    <property type="entry name" value="Asp/Orn_carbamoylTrfase_sf"/>
</dbReference>
<dbReference type="PANTHER" id="PTHR45753:SF6">
    <property type="entry name" value="ASPARTATE CARBAMOYLTRANSFERASE"/>
    <property type="match status" value="1"/>
</dbReference>
<dbReference type="Proteomes" id="UP001580407">
    <property type="component" value="Unassembled WGS sequence"/>
</dbReference>
<dbReference type="RefSeq" id="WP_375528842.1">
    <property type="nucleotide sequence ID" value="NZ_JBHILM010000061.1"/>
</dbReference>
<dbReference type="PRINTS" id="PR00101">
    <property type="entry name" value="ATCASE"/>
</dbReference>
<comment type="caution">
    <text evidence="12">The sequence shown here is derived from an EMBL/GenBank/DDBJ whole genome shotgun (WGS) entry which is preliminary data.</text>
</comment>
<dbReference type="EMBL" id="JBHILM010000061">
    <property type="protein sequence ID" value="MFB5685188.1"/>
    <property type="molecule type" value="Genomic_DNA"/>
</dbReference>
<dbReference type="Pfam" id="PF00185">
    <property type="entry name" value="OTCace"/>
    <property type="match status" value="1"/>
</dbReference>
<keyword evidence="4 9" id="KW-0808">Transferase</keyword>
<evidence type="ECO:0000256" key="9">
    <source>
        <dbReference type="RuleBase" id="RU003634"/>
    </source>
</evidence>
<evidence type="ECO:0000256" key="7">
    <source>
        <dbReference type="ARBA" id="ARBA00048859"/>
    </source>
</evidence>
<comment type="pathway">
    <text evidence="1">Pyrimidine metabolism; UMP biosynthesis via de novo pathway; (S)-dihydroorotate from bicarbonate: step 2/3.</text>
</comment>
<evidence type="ECO:0000313" key="12">
    <source>
        <dbReference type="EMBL" id="MFB5685188.1"/>
    </source>
</evidence>
<dbReference type="PROSITE" id="PS00097">
    <property type="entry name" value="CARBAMOYLTRANSFERASE"/>
    <property type="match status" value="1"/>
</dbReference>
<name>A0ABV5BHJ5_9BACL</name>
<evidence type="ECO:0000259" key="11">
    <source>
        <dbReference type="Pfam" id="PF02729"/>
    </source>
</evidence>
<dbReference type="EC" id="2.1.3.2" evidence="3 8"/>
<comment type="function">
    <text evidence="6">Catalyzes the condensation of carbamoyl phosphate and aspartate to form carbamoyl aspartate and inorganic phosphate, the committed step in the de novo pyrimidine nucleotide biosynthesis pathway.</text>
</comment>
<evidence type="ECO:0000256" key="5">
    <source>
        <dbReference type="ARBA" id="ARBA00022975"/>
    </source>
</evidence>
<reference evidence="12 13" key="1">
    <citation type="submission" date="2024-09" db="EMBL/GenBank/DDBJ databases">
        <authorList>
            <person name="Ruan L."/>
        </authorList>
    </citation>
    <scope>NUCLEOTIDE SEQUENCE [LARGE SCALE GENOMIC DNA]</scope>
    <source>
        <strain evidence="12 13">D33</strain>
    </source>
</reference>
<evidence type="ECO:0000259" key="10">
    <source>
        <dbReference type="Pfam" id="PF00185"/>
    </source>
</evidence>